<dbReference type="SUPFAM" id="SSF54523">
    <property type="entry name" value="Pili subunits"/>
    <property type="match status" value="1"/>
</dbReference>
<reference evidence="6 7" key="1">
    <citation type="submission" date="2023-03" db="EMBL/GenBank/DDBJ databases">
        <title>Halomonas sp. nov., isolated from Korean tranditional fermented seafood 'Jeotgal'.</title>
        <authorList>
            <person name="Kim B."/>
            <person name="Shin N.-R."/>
        </authorList>
    </citation>
    <scope>NUCLEOTIDE SEQUENCE [LARGE SCALE GENOMIC DNA]</scope>
    <source>
        <strain evidence="6 7">SG2L-4</strain>
    </source>
</reference>
<comment type="similarity">
    <text evidence="1 3">Belongs to the N-Me-Phe pilin family.</text>
</comment>
<dbReference type="InterPro" id="IPR045584">
    <property type="entry name" value="Pilin-like"/>
</dbReference>
<dbReference type="Pfam" id="PF07963">
    <property type="entry name" value="N_methyl"/>
    <property type="match status" value="1"/>
</dbReference>
<dbReference type="NCBIfam" id="TIGR02532">
    <property type="entry name" value="IV_pilin_GFxxxE"/>
    <property type="match status" value="1"/>
</dbReference>
<keyword evidence="7" id="KW-1185">Reference proteome</keyword>
<keyword evidence="3" id="KW-0281">Fimbrium</keyword>
<gene>
    <name evidence="6" type="ORF">P1P91_08800</name>
</gene>
<keyword evidence="5" id="KW-0812">Transmembrane</keyword>
<dbReference type="EMBL" id="CP119391">
    <property type="protein sequence ID" value="WNK18981.1"/>
    <property type="molecule type" value="Genomic_DNA"/>
</dbReference>
<protein>
    <submittedName>
        <fullName evidence="6">Pilin</fullName>
    </submittedName>
</protein>
<name>A0ABY9YWY2_9GAMM</name>
<sequence length="151" mass="16113">MNNATSAQAQRQGGFTLIELMIVVAIIGVLAAIAIPQYQNYVARSQASEALTITSGVRADIGEYYALHGEMPGENVEIAEGDISGKYIKKVIYSADNAIEAKFKKNSSLNGSRMYIKPVNSDPSNGWECSWSSGSDADKSLLPSGCKADDS</sequence>
<evidence type="ECO:0000313" key="7">
    <source>
        <dbReference type="Proteomes" id="UP001301869"/>
    </source>
</evidence>
<feature type="transmembrane region" description="Helical" evidence="5">
    <location>
        <begin position="15"/>
        <end position="35"/>
    </location>
</feature>
<keyword evidence="5" id="KW-1133">Transmembrane helix</keyword>
<proteinExistence type="inferred from homology"/>
<evidence type="ECO:0000256" key="5">
    <source>
        <dbReference type="SAM" id="Phobius"/>
    </source>
</evidence>
<dbReference type="PANTHER" id="PTHR30093">
    <property type="entry name" value="GENERAL SECRETION PATHWAY PROTEIN G"/>
    <property type="match status" value="1"/>
</dbReference>
<keyword evidence="5" id="KW-0472">Membrane</keyword>
<dbReference type="Gene3D" id="3.30.700.10">
    <property type="entry name" value="Glycoprotein, Type 4 Pilin"/>
    <property type="match status" value="1"/>
</dbReference>
<keyword evidence="2" id="KW-0488">Methylation</keyword>
<evidence type="ECO:0000313" key="6">
    <source>
        <dbReference type="EMBL" id="WNK18981.1"/>
    </source>
</evidence>
<evidence type="ECO:0000256" key="4">
    <source>
        <dbReference type="SAM" id="MobiDB-lite"/>
    </source>
</evidence>
<dbReference type="PANTHER" id="PTHR30093:SF34">
    <property type="entry name" value="PREPILIN PEPTIDASE-DEPENDENT PROTEIN D"/>
    <property type="match status" value="1"/>
</dbReference>
<evidence type="ECO:0000256" key="3">
    <source>
        <dbReference type="RuleBase" id="RU000389"/>
    </source>
</evidence>
<dbReference type="Pfam" id="PF00114">
    <property type="entry name" value="Pilin"/>
    <property type="match status" value="1"/>
</dbReference>
<dbReference type="InterPro" id="IPR012902">
    <property type="entry name" value="N_methyl_site"/>
</dbReference>
<evidence type="ECO:0000256" key="1">
    <source>
        <dbReference type="ARBA" id="ARBA00005233"/>
    </source>
</evidence>
<organism evidence="6 7">
    <name type="scientific">Halomonas piscis</name>
    <dbReference type="NCBI Taxonomy" id="3031727"/>
    <lineage>
        <taxon>Bacteria</taxon>
        <taxon>Pseudomonadati</taxon>
        <taxon>Pseudomonadota</taxon>
        <taxon>Gammaproteobacteria</taxon>
        <taxon>Oceanospirillales</taxon>
        <taxon>Halomonadaceae</taxon>
        <taxon>Halomonas</taxon>
    </lineage>
</organism>
<dbReference type="PROSITE" id="PS00409">
    <property type="entry name" value="PROKAR_NTER_METHYL"/>
    <property type="match status" value="1"/>
</dbReference>
<evidence type="ECO:0000256" key="2">
    <source>
        <dbReference type="ARBA" id="ARBA00022481"/>
    </source>
</evidence>
<dbReference type="RefSeq" id="WP_311882019.1">
    <property type="nucleotide sequence ID" value="NZ_CP119391.1"/>
</dbReference>
<feature type="region of interest" description="Disordered" evidence="4">
    <location>
        <begin position="121"/>
        <end position="151"/>
    </location>
</feature>
<dbReference type="Proteomes" id="UP001301869">
    <property type="component" value="Chromosome"/>
</dbReference>
<accession>A0ABY9YWY2</accession>
<dbReference type="InterPro" id="IPR001082">
    <property type="entry name" value="Pilin"/>
</dbReference>